<sequence length="195" mass="21922">MPSADQASPKQTEDTVASVSSEDLSILSTSYQTSSPPPSTERPCGAIVHHLLEYPLKCRDFYLQEVGWWQEEISLNIFFVVCAIVCLFIAKNLFNDTTIYMGDGRGEDGIDDVEVGVIEQSDAMDDYEEDYTVAGVEDRQSLAIRSDDESIQDIRRENVVHALVHRDNDHDGNEERRQRATAGAGNSRRYQETEV</sequence>
<dbReference type="Proteomes" id="UP001642483">
    <property type="component" value="Unassembled WGS sequence"/>
</dbReference>
<protein>
    <submittedName>
        <fullName evidence="3">Uncharacterized protein</fullName>
    </submittedName>
</protein>
<proteinExistence type="predicted"/>
<comment type="caution">
    <text evidence="3">The sequence shown here is derived from an EMBL/GenBank/DDBJ whole genome shotgun (WGS) entry which is preliminary data.</text>
</comment>
<organism evidence="3 4">
    <name type="scientific">Clavelina lepadiformis</name>
    <name type="common">Light-bulb sea squirt</name>
    <name type="synonym">Ascidia lepadiformis</name>
    <dbReference type="NCBI Taxonomy" id="159417"/>
    <lineage>
        <taxon>Eukaryota</taxon>
        <taxon>Metazoa</taxon>
        <taxon>Chordata</taxon>
        <taxon>Tunicata</taxon>
        <taxon>Ascidiacea</taxon>
        <taxon>Aplousobranchia</taxon>
        <taxon>Clavelinidae</taxon>
        <taxon>Clavelina</taxon>
    </lineage>
</organism>
<feature type="region of interest" description="Disordered" evidence="1">
    <location>
        <begin position="1"/>
        <end position="42"/>
    </location>
</feature>
<feature type="compositionally biased region" description="Basic and acidic residues" evidence="1">
    <location>
        <begin position="164"/>
        <end position="178"/>
    </location>
</feature>
<keyword evidence="2" id="KW-1133">Transmembrane helix</keyword>
<keyword evidence="4" id="KW-1185">Reference proteome</keyword>
<keyword evidence="2" id="KW-0812">Transmembrane</keyword>
<feature type="compositionally biased region" description="Polar residues" evidence="1">
    <location>
        <begin position="1"/>
        <end position="27"/>
    </location>
</feature>
<evidence type="ECO:0000313" key="4">
    <source>
        <dbReference type="Proteomes" id="UP001642483"/>
    </source>
</evidence>
<keyword evidence="2" id="KW-0472">Membrane</keyword>
<feature type="region of interest" description="Disordered" evidence="1">
    <location>
        <begin position="164"/>
        <end position="195"/>
    </location>
</feature>
<reference evidence="3 4" key="1">
    <citation type="submission" date="2024-02" db="EMBL/GenBank/DDBJ databases">
        <authorList>
            <person name="Daric V."/>
            <person name="Darras S."/>
        </authorList>
    </citation>
    <scope>NUCLEOTIDE SEQUENCE [LARGE SCALE GENOMIC DNA]</scope>
</reference>
<evidence type="ECO:0000256" key="2">
    <source>
        <dbReference type="SAM" id="Phobius"/>
    </source>
</evidence>
<dbReference type="EMBL" id="CAWYQH010000090">
    <property type="protein sequence ID" value="CAK8682313.1"/>
    <property type="molecule type" value="Genomic_DNA"/>
</dbReference>
<gene>
    <name evidence="3" type="ORF">CVLEPA_LOCUS12991</name>
</gene>
<feature type="transmembrane region" description="Helical" evidence="2">
    <location>
        <begin position="73"/>
        <end position="94"/>
    </location>
</feature>
<name>A0ABP0FRS4_CLALP</name>
<evidence type="ECO:0000256" key="1">
    <source>
        <dbReference type="SAM" id="MobiDB-lite"/>
    </source>
</evidence>
<evidence type="ECO:0000313" key="3">
    <source>
        <dbReference type="EMBL" id="CAK8682313.1"/>
    </source>
</evidence>
<accession>A0ABP0FRS4</accession>